<dbReference type="InterPro" id="IPR011990">
    <property type="entry name" value="TPR-like_helical_dom_sf"/>
</dbReference>
<feature type="transmembrane region" description="Helical" evidence="1">
    <location>
        <begin position="6"/>
        <end position="28"/>
    </location>
</feature>
<dbReference type="Proteomes" id="UP001244443">
    <property type="component" value="Chromosome"/>
</dbReference>
<protein>
    <recommendedName>
        <fullName evidence="4">Tetratricopeptide repeat protein</fullName>
    </recommendedName>
</protein>
<reference evidence="2" key="1">
    <citation type="submission" date="2023-08" db="EMBL/GenBank/DDBJ databases">
        <title>Comparative genomics and taxonomic characterization of three novel marine species of genus Marivirga.</title>
        <authorList>
            <person name="Muhammad N."/>
            <person name="Kim S.-G."/>
        </authorList>
    </citation>
    <scope>NUCLEOTIDE SEQUENCE [LARGE SCALE GENOMIC DNA]</scope>
    <source>
        <strain evidence="2">ABR2-2</strain>
    </source>
</reference>
<keyword evidence="3" id="KW-1185">Reference proteome</keyword>
<dbReference type="RefSeq" id="WP_308357440.1">
    <property type="nucleotide sequence ID" value="NZ_CP129970.2"/>
</dbReference>
<keyword evidence="1" id="KW-0472">Membrane</keyword>
<keyword evidence="1" id="KW-0812">Transmembrane</keyword>
<dbReference type="AlphaFoldDB" id="A0AA49GHC8"/>
<evidence type="ECO:0000256" key="1">
    <source>
        <dbReference type="SAM" id="Phobius"/>
    </source>
</evidence>
<gene>
    <name evidence="2" type="ORF">QYS48_12005</name>
</gene>
<organism evidence="2 3">
    <name type="scientific">Marivirga arenosa</name>
    <dbReference type="NCBI Taxonomy" id="3059076"/>
    <lineage>
        <taxon>Bacteria</taxon>
        <taxon>Pseudomonadati</taxon>
        <taxon>Bacteroidota</taxon>
        <taxon>Cytophagia</taxon>
        <taxon>Cytophagales</taxon>
        <taxon>Marivirgaceae</taxon>
        <taxon>Marivirga</taxon>
    </lineage>
</organism>
<sequence length="149" mass="17305">MTITYLLLGTICLIVWGYFKNGTVYLAFQELKKENYEKVENLLAKIRRPELLKKSQKSYFHFTKGFIDLNKQNFDSAYENLKSALSLGLRTQNDTSIVTLNLAAMEIERKNLEEARNYLKQTKGLKHKLILKSEIERIESEIDAAQPMP</sequence>
<name>A0AA49GHC8_9BACT</name>
<proteinExistence type="predicted"/>
<evidence type="ECO:0000313" key="3">
    <source>
        <dbReference type="Proteomes" id="UP001244443"/>
    </source>
</evidence>
<dbReference type="Gene3D" id="1.25.40.10">
    <property type="entry name" value="Tetratricopeptide repeat domain"/>
    <property type="match status" value="1"/>
</dbReference>
<dbReference type="SUPFAM" id="SSF48452">
    <property type="entry name" value="TPR-like"/>
    <property type="match status" value="1"/>
</dbReference>
<evidence type="ECO:0008006" key="4">
    <source>
        <dbReference type="Google" id="ProtNLM"/>
    </source>
</evidence>
<accession>A0AA49GHC8</accession>
<keyword evidence="1" id="KW-1133">Transmembrane helix</keyword>
<dbReference type="EMBL" id="CP129970">
    <property type="protein sequence ID" value="WKK87395.2"/>
    <property type="molecule type" value="Genomic_DNA"/>
</dbReference>
<evidence type="ECO:0000313" key="2">
    <source>
        <dbReference type="EMBL" id="WKK87395.2"/>
    </source>
</evidence>